<organism evidence="2 3">
    <name type="scientific">Streptomyces beijiangensis</name>
    <dbReference type="NCBI Taxonomy" id="163361"/>
    <lineage>
        <taxon>Bacteria</taxon>
        <taxon>Bacillati</taxon>
        <taxon>Actinomycetota</taxon>
        <taxon>Actinomycetes</taxon>
        <taxon>Kitasatosporales</taxon>
        <taxon>Streptomycetaceae</taxon>
        <taxon>Streptomyces</taxon>
    </lineage>
</organism>
<dbReference type="EMBL" id="JAFLRJ010000127">
    <property type="protein sequence ID" value="MBO0512954.1"/>
    <property type="molecule type" value="Genomic_DNA"/>
</dbReference>
<dbReference type="InterPro" id="IPR052729">
    <property type="entry name" value="Acyl/Acetyltrans_Enzymes"/>
</dbReference>
<dbReference type="Proteomes" id="UP000664167">
    <property type="component" value="Unassembled WGS sequence"/>
</dbReference>
<sequence>MAGRSITIHRLEAAHLPACLDLAASRGWVRELEQWDLLFAVSDVFGFDHPHRPGLGGTVAVTRYGSGARAIGMLLTSEDLARQGFGRQLMSVAIDAMGTGKAELCATPDGRPLYRNLGFVESVDVTRYSAARGTARLPSWPNVREYVPSDWASISQLDIDAYGADRSALLMTLIGRARGVHVAESSGRVVGYGISWKNYPGLVIGPVVAETMDLGLQLISSCVAGCPEISQIDLCTSSPGIKSWLEKAGFLRGDRLPLMTLGSCSSPAPGNQAWIQALASPALC</sequence>
<keyword evidence="3" id="KW-1185">Reference proteome</keyword>
<accession>A0A939F7D4</accession>
<dbReference type="Gene3D" id="3.40.630.30">
    <property type="match status" value="1"/>
</dbReference>
<name>A0A939F7D4_9ACTN</name>
<dbReference type="Pfam" id="PF18014">
    <property type="entry name" value="Acetyltransf_18"/>
    <property type="match status" value="1"/>
</dbReference>
<proteinExistence type="predicted"/>
<dbReference type="InterPro" id="IPR041496">
    <property type="entry name" value="YitH/HolE_GNAT"/>
</dbReference>
<gene>
    <name evidence="2" type="ORF">J0695_14205</name>
</gene>
<dbReference type="InterPro" id="IPR000182">
    <property type="entry name" value="GNAT_dom"/>
</dbReference>
<dbReference type="AlphaFoldDB" id="A0A939F7D4"/>
<dbReference type="RefSeq" id="WP_206962383.1">
    <property type="nucleotide sequence ID" value="NZ_BAAAJJ010000007.1"/>
</dbReference>
<evidence type="ECO:0000259" key="1">
    <source>
        <dbReference type="PROSITE" id="PS51186"/>
    </source>
</evidence>
<protein>
    <submittedName>
        <fullName evidence="2">GNAT family N-acetyltransferase</fullName>
    </submittedName>
</protein>
<feature type="domain" description="N-acetyltransferase" evidence="1">
    <location>
        <begin position="6"/>
        <end position="138"/>
    </location>
</feature>
<evidence type="ECO:0000313" key="3">
    <source>
        <dbReference type="Proteomes" id="UP000664167"/>
    </source>
</evidence>
<reference evidence="2" key="1">
    <citation type="submission" date="2021-03" db="EMBL/GenBank/DDBJ databases">
        <title>Streptomyces poriferae sp. nov., a novel marine sponge-derived Actinobacteria species with anti-MRSA activity.</title>
        <authorList>
            <person name="Sandoval-Powers M."/>
            <person name="Kralova S."/>
            <person name="Nguyen G.-S."/>
            <person name="Fawwal D."/>
            <person name="Degnes K."/>
            <person name="Klinkenberg G."/>
            <person name="Sletta H."/>
            <person name="Wentzel A."/>
            <person name="Liles M.R."/>
        </authorList>
    </citation>
    <scope>NUCLEOTIDE SEQUENCE</scope>
    <source>
        <strain evidence="2">DSM 41794</strain>
    </source>
</reference>
<dbReference type="PANTHER" id="PTHR47237:SF2">
    <property type="entry name" value="BLL4206 PROTEIN"/>
    <property type="match status" value="1"/>
</dbReference>
<comment type="caution">
    <text evidence="2">The sequence shown here is derived from an EMBL/GenBank/DDBJ whole genome shotgun (WGS) entry which is preliminary data.</text>
</comment>
<dbReference type="GO" id="GO:0016747">
    <property type="term" value="F:acyltransferase activity, transferring groups other than amino-acyl groups"/>
    <property type="evidence" value="ECO:0007669"/>
    <property type="project" value="InterPro"/>
</dbReference>
<dbReference type="InterPro" id="IPR016181">
    <property type="entry name" value="Acyl_CoA_acyltransferase"/>
</dbReference>
<dbReference type="PANTHER" id="PTHR47237">
    <property type="entry name" value="SLL0310 PROTEIN"/>
    <property type="match status" value="1"/>
</dbReference>
<dbReference type="PROSITE" id="PS51186">
    <property type="entry name" value="GNAT"/>
    <property type="match status" value="1"/>
</dbReference>
<dbReference type="Gene3D" id="3.40.630.90">
    <property type="match status" value="1"/>
</dbReference>
<evidence type="ECO:0000313" key="2">
    <source>
        <dbReference type="EMBL" id="MBO0512954.1"/>
    </source>
</evidence>
<dbReference type="SUPFAM" id="SSF55729">
    <property type="entry name" value="Acyl-CoA N-acyltransferases (Nat)"/>
    <property type="match status" value="1"/>
</dbReference>